<keyword evidence="2" id="KW-1185">Reference proteome</keyword>
<sequence>MEAGPASALLLMPENHQIVLNSLKLYKQAPAPWKLQGEGIILIYKFSKDWVETHGNLPDHLKGKFNGGLGYLMLVNYQTSPVGPYKELLFIPGKFGPYGKQAITKIYVSSESSTQNGHANWGIPKETLPISWEKKDGKEIIEVKDGDKIAFSCELKTGKIPFPISTSLLPIDLHQLWDGVDFFTRPSGHGWGKRASIKNIQIDPTYFPDLSGQKPLFAVKIDPFKIIFPEADYAL</sequence>
<dbReference type="AlphaFoldDB" id="A0A2W7RE76"/>
<name>A0A2W7RE76_9BACT</name>
<dbReference type="PANTHER" id="PTHR40518:SF1">
    <property type="entry name" value="ACETOACETATE DECARBOXYLASE"/>
    <property type="match status" value="1"/>
</dbReference>
<reference evidence="1 2" key="1">
    <citation type="submission" date="2018-06" db="EMBL/GenBank/DDBJ databases">
        <title>Genomic Encyclopedia of Archaeal and Bacterial Type Strains, Phase II (KMG-II): from individual species to whole genera.</title>
        <authorList>
            <person name="Goeker M."/>
        </authorList>
    </citation>
    <scope>NUCLEOTIDE SEQUENCE [LARGE SCALE GENOMIC DNA]</scope>
    <source>
        <strain evidence="1 2">DSM 19830</strain>
    </source>
</reference>
<accession>A0A2W7RE76</accession>
<dbReference type="Gene3D" id="2.40.400.10">
    <property type="entry name" value="Acetoacetate decarboxylase-like"/>
    <property type="match status" value="1"/>
</dbReference>
<dbReference type="PANTHER" id="PTHR40518">
    <property type="entry name" value="ACETOACETATE DECARBOXYLASE"/>
    <property type="match status" value="1"/>
</dbReference>
<evidence type="ECO:0000313" key="2">
    <source>
        <dbReference type="Proteomes" id="UP000248882"/>
    </source>
</evidence>
<dbReference type="EMBL" id="QKZT01000002">
    <property type="protein sequence ID" value="PZX56670.1"/>
    <property type="molecule type" value="Genomic_DNA"/>
</dbReference>
<organism evidence="1 2">
    <name type="scientific">Algoriphagus chordae</name>
    <dbReference type="NCBI Taxonomy" id="237019"/>
    <lineage>
        <taxon>Bacteria</taxon>
        <taxon>Pseudomonadati</taxon>
        <taxon>Bacteroidota</taxon>
        <taxon>Cytophagia</taxon>
        <taxon>Cytophagales</taxon>
        <taxon>Cyclobacteriaceae</taxon>
        <taxon>Algoriphagus</taxon>
    </lineage>
</organism>
<proteinExistence type="predicted"/>
<dbReference type="SUPFAM" id="SSF160104">
    <property type="entry name" value="Acetoacetate decarboxylase-like"/>
    <property type="match status" value="1"/>
</dbReference>
<comment type="caution">
    <text evidence="1">The sequence shown here is derived from an EMBL/GenBank/DDBJ whole genome shotgun (WGS) entry which is preliminary data.</text>
</comment>
<dbReference type="Proteomes" id="UP000248882">
    <property type="component" value="Unassembled WGS sequence"/>
</dbReference>
<gene>
    <name evidence="1" type="ORF">LV85_00601</name>
</gene>
<protein>
    <recommendedName>
        <fullName evidence="3">Acetoacetate decarboxylase</fullName>
    </recommendedName>
</protein>
<evidence type="ECO:0000313" key="1">
    <source>
        <dbReference type="EMBL" id="PZX56670.1"/>
    </source>
</evidence>
<dbReference type="InterPro" id="IPR023375">
    <property type="entry name" value="ADC_dom_sf"/>
</dbReference>
<evidence type="ECO:0008006" key="3">
    <source>
        <dbReference type="Google" id="ProtNLM"/>
    </source>
</evidence>